<dbReference type="InterPro" id="IPR002018">
    <property type="entry name" value="CarbesteraseB"/>
</dbReference>
<organism evidence="8 9">
    <name type="scientific">Aphidius gifuensis</name>
    <name type="common">Parasitoid wasp</name>
    <dbReference type="NCBI Taxonomy" id="684658"/>
    <lineage>
        <taxon>Eukaryota</taxon>
        <taxon>Metazoa</taxon>
        <taxon>Ecdysozoa</taxon>
        <taxon>Arthropoda</taxon>
        <taxon>Hexapoda</taxon>
        <taxon>Insecta</taxon>
        <taxon>Pterygota</taxon>
        <taxon>Neoptera</taxon>
        <taxon>Endopterygota</taxon>
        <taxon>Hymenoptera</taxon>
        <taxon>Apocrita</taxon>
        <taxon>Ichneumonoidea</taxon>
        <taxon>Braconidae</taxon>
        <taxon>Aphidiinae</taxon>
        <taxon>Aphidius</taxon>
    </lineage>
</organism>
<dbReference type="InterPro" id="IPR019819">
    <property type="entry name" value="Carboxylesterase_B_CS"/>
</dbReference>
<keyword evidence="5" id="KW-0325">Glycoprotein</keyword>
<feature type="chain" id="PRO_5033111962" description="Carboxylic ester hydrolase" evidence="6">
    <location>
        <begin position="21"/>
        <end position="562"/>
    </location>
</feature>
<protein>
    <recommendedName>
        <fullName evidence="6">Carboxylic ester hydrolase</fullName>
        <ecNumber evidence="6">3.1.1.-</ecNumber>
    </recommendedName>
</protein>
<keyword evidence="6" id="KW-0732">Signal</keyword>
<feature type="signal peptide" evidence="6">
    <location>
        <begin position="1"/>
        <end position="20"/>
    </location>
</feature>
<evidence type="ECO:0000256" key="6">
    <source>
        <dbReference type="RuleBase" id="RU361235"/>
    </source>
</evidence>
<dbReference type="EMBL" id="JACMRX010000001">
    <property type="protein sequence ID" value="KAF7996986.1"/>
    <property type="molecule type" value="Genomic_DNA"/>
</dbReference>
<evidence type="ECO:0000313" key="9">
    <source>
        <dbReference type="Proteomes" id="UP000639338"/>
    </source>
</evidence>
<gene>
    <name evidence="8" type="ORF">HCN44_005263</name>
</gene>
<dbReference type="PROSITE" id="PS00122">
    <property type="entry name" value="CARBOXYLESTERASE_B_1"/>
    <property type="match status" value="1"/>
</dbReference>
<keyword evidence="4" id="KW-1015">Disulfide bond</keyword>
<feature type="domain" description="Carboxylesterase type B" evidence="7">
    <location>
        <begin position="25"/>
        <end position="513"/>
    </location>
</feature>
<dbReference type="Proteomes" id="UP000639338">
    <property type="component" value="Unassembled WGS sequence"/>
</dbReference>
<dbReference type="Gene3D" id="3.40.50.1820">
    <property type="entry name" value="alpha/beta hydrolase"/>
    <property type="match status" value="1"/>
</dbReference>
<evidence type="ECO:0000256" key="3">
    <source>
        <dbReference type="ARBA" id="ARBA00022801"/>
    </source>
</evidence>
<dbReference type="GO" id="GO:0052689">
    <property type="term" value="F:carboxylic ester hydrolase activity"/>
    <property type="evidence" value="ECO:0007669"/>
    <property type="project" value="UniProtKB-KW"/>
</dbReference>
<proteinExistence type="inferred from homology"/>
<sequence length="562" mass="61850">MKLNFMRIFIICLSSRIIHGRLTDIINTNKGPVQGEIVSTVHDSSIKYSAFRAIPYAKPPIGELRFQPPVEIDPWSTTLVATSEAPSCPQITGIGGAYEGDEDCLYLNVYSPRTSFNASDSEALAVMVWIYGGGFLIGQINSTLYGPDFLIADNVIVVAMNYRVGALGFLSLDIDGATGNMGLKDQVLALKWVQKNIKNFGGDPKKVTIFGQSAGSVCVSLHQLSPASNGLFRGAIAMSGSPLNPWGFTPLSSAVEQGFDFAKYLGIINNDKEELLKQLRNLTAQQIVYASAQQFMDETSIKPGDGKALAFSPTIENPMIAKDIFLSTCPLKIYQKGNYPMMPAITGYTSTETLIFTSNQASISGSAKSGKEYLTKLGFGNSTLIDGLNALIDKDINNLSDDAFYLGINITSDITFNVGVDSTQRYLARGSFPVFYYRNSFDYEESRHRIAGINRDGCAHADDVSHIFWQPVKKQPQDPTTRIGVHRTRMARLWTNFVKYLNPTPNDTSDPLVNFTWFPSGPEGFRLEIGNEKMEMKPRLISDTINAIQVSTNPYEHADCID</sequence>
<evidence type="ECO:0000256" key="2">
    <source>
        <dbReference type="ARBA" id="ARBA00022487"/>
    </source>
</evidence>
<dbReference type="PANTHER" id="PTHR43142:SF1">
    <property type="entry name" value="CARBOXYLIC ESTER HYDROLASE"/>
    <property type="match status" value="1"/>
</dbReference>
<dbReference type="OrthoDB" id="19653at2759"/>
<keyword evidence="3 6" id="KW-0378">Hydrolase</keyword>
<reference evidence="8 9" key="1">
    <citation type="submission" date="2020-08" db="EMBL/GenBank/DDBJ databases">
        <title>Aphidius gifuensis genome sequencing and assembly.</title>
        <authorList>
            <person name="Du Z."/>
        </authorList>
    </citation>
    <scope>NUCLEOTIDE SEQUENCE [LARGE SCALE GENOMIC DNA]</scope>
    <source>
        <strain evidence="8">YNYX2018</strain>
        <tissue evidence="8">Adults</tissue>
    </source>
</reference>
<dbReference type="PROSITE" id="PS00941">
    <property type="entry name" value="CARBOXYLESTERASE_B_2"/>
    <property type="match status" value="1"/>
</dbReference>
<accession>A0A834Y1L3</accession>
<dbReference type="InterPro" id="IPR019826">
    <property type="entry name" value="Carboxylesterase_B_AS"/>
</dbReference>
<dbReference type="SUPFAM" id="SSF53474">
    <property type="entry name" value="alpha/beta-Hydrolases"/>
    <property type="match status" value="1"/>
</dbReference>
<dbReference type="PANTHER" id="PTHR43142">
    <property type="entry name" value="CARBOXYLIC ESTER HYDROLASE"/>
    <property type="match status" value="1"/>
</dbReference>
<evidence type="ECO:0000256" key="4">
    <source>
        <dbReference type="ARBA" id="ARBA00023157"/>
    </source>
</evidence>
<dbReference type="EC" id="3.1.1.-" evidence="6"/>
<dbReference type="Pfam" id="PF00135">
    <property type="entry name" value="COesterase"/>
    <property type="match status" value="1"/>
</dbReference>
<dbReference type="AlphaFoldDB" id="A0A834Y1L3"/>
<comment type="caution">
    <text evidence="8">The sequence shown here is derived from an EMBL/GenBank/DDBJ whole genome shotgun (WGS) entry which is preliminary data.</text>
</comment>
<comment type="similarity">
    <text evidence="1 6">Belongs to the type-B carboxylesterase/lipase family.</text>
</comment>
<evidence type="ECO:0000256" key="5">
    <source>
        <dbReference type="ARBA" id="ARBA00023180"/>
    </source>
</evidence>
<evidence type="ECO:0000313" key="8">
    <source>
        <dbReference type="EMBL" id="KAF7996986.1"/>
    </source>
</evidence>
<dbReference type="InterPro" id="IPR029058">
    <property type="entry name" value="AB_hydrolase_fold"/>
</dbReference>
<keyword evidence="9" id="KW-1185">Reference proteome</keyword>
<evidence type="ECO:0000259" key="7">
    <source>
        <dbReference type="Pfam" id="PF00135"/>
    </source>
</evidence>
<evidence type="ECO:0000256" key="1">
    <source>
        <dbReference type="ARBA" id="ARBA00005964"/>
    </source>
</evidence>
<keyword evidence="2" id="KW-0719">Serine esterase</keyword>
<name>A0A834Y1L3_APHGI</name>